<accession>A0ACC2G2D4</accession>
<dbReference type="EMBL" id="CM055745">
    <property type="protein sequence ID" value="KAJ7997720.1"/>
    <property type="molecule type" value="Genomic_DNA"/>
</dbReference>
<protein>
    <submittedName>
        <fullName evidence="1">Uncharacterized protein</fullName>
    </submittedName>
</protein>
<evidence type="ECO:0000313" key="2">
    <source>
        <dbReference type="Proteomes" id="UP001157502"/>
    </source>
</evidence>
<evidence type="ECO:0000313" key="1">
    <source>
        <dbReference type="EMBL" id="KAJ7997720.1"/>
    </source>
</evidence>
<organism evidence="1 2">
    <name type="scientific">Dallia pectoralis</name>
    <name type="common">Alaska blackfish</name>
    <dbReference type="NCBI Taxonomy" id="75939"/>
    <lineage>
        <taxon>Eukaryota</taxon>
        <taxon>Metazoa</taxon>
        <taxon>Chordata</taxon>
        <taxon>Craniata</taxon>
        <taxon>Vertebrata</taxon>
        <taxon>Euteleostomi</taxon>
        <taxon>Actinopterygii</taxon>
        <taxon>Neopterygii</taxon>
        <taxon>Teleostei</taxon>
        <taxon>Protacanthopterygii</taxon>
        <taxon>Esociformes</taxon>
        <taxon>Umbridae</taxon>
        <taxon>Dallia</taxon>
    </lineage>
</organism>
<keyword evidence="2" id="KW-1185">Reference proteome</keyword>
<comment type="caution">
    <text evidence="1">The sequence shown here is derived from an EMBL/GenBank/DDBJ whole genome shotgun (WGS) entry which is preliminary data.</text>
</comment>
<sequence>MSVRSSVTGPTFHVCSHQSNQPRKDEQRIRERDQSRKPPGPSWRQQSLSETTITATMGSLAGEQSQKAVSDGR</sequence>
<dbReference type="Proteomes" id="UP001157502">
    <property type="component" value="Chromosome 18"/>
</dbReference>
<reference evidence="1" key="1">
    <citation type="submission" date="2021-05" db="EMBL/GenBank/DDBJ databases">
        <authorList>
            <person name="Pan Q."/>
            <person name="Jouanno E."/>
            <person name="Zahm M."/>
            <person name="Klopp C."/>
            <person name="Cabau C."/>
            <person name="Louis A."/>
            <person name="Berthelot C."/>
            <person name="Parey E."/>
            <person name="Roest Crollius H."/>
            <person name="Montfort J."/>
            <person name="Robinson-Rechavi M."/>
            <person name="Bouchez O."/>
            <person name="Lampietro C."/>
            <person name="Lopez Roques C."/>
            <person name="Donnadieu C."/>
            <person name="Postlethwait J."/>
            <person name="Bobe J."/>
            <person name="Dillon D."/>
            <person name="Chandos A."/>
            <person name="von Hippel F."/>
            <person name="Guiguen Y."/>
        </authorList>
    </citation>
    <scope>NUCLEOTIDE SEQUENCE</scope>
    <source>
        <strain evidence="1">YG-Jan2019</strain>
    </source>
</reference>
<proteinExistence type="predicted"/>
<gene>
    <name evidence="1" type="ORF">DPEC_G00215050</name>
</gene>
<name>A0ACC2G2D4_DALPE</name>